<dbReference type="EMBL" id="JAFBEB010000006">
    <property type="protein sequence ID" value="MBM7590420.1"/>
    <property type="molecule type" value="Genomic_DNA"/>
</dbReference>
<evidence type="ECO:0000259" key="1">
    <source>
        <dbReference type="Pfam" id="PF00534"/>
    </source>
</evidence>
<dbReference type="RefSeq" id="WP_239565367.1">
    <property type="nucleotide sequence ID" value="NZ_BAABIN010000002.1"/>
</dbReference>
<evidence type="ECO:0000313" key="4">
    <source>
        <dbReference type="Proteomes" id="UP000717624"/>
    </source>
</evidence>
<organism evidence="3 4">
    <name type="scientific">Brevibacillus fulvus</name>
    <dbReference type="NCBI Taxonomy" id="1125967"/>
    <lineage>
        <taxon>Bacteria</taxon>
        <taxon>Bacillati</taxon>
        <taxon>Bacillota</taxon>
        <taxon>Bacilli</taxon>
        <taxon>Bacillales</taxon>
        <taxon>Paenibacillaceae</taxon>
        <taxon>Brevibacillus</taxon>
    </lineage>
</organism>
<reference evidence="3" key="1">
    <citation type="submission" date="2021-01" db="EMBL/GenBank/DDBJ databases">
        <title>Genomic Encyclopedia of Type Strains, Phase IV (KMG-IV): sequencing the most valuable type-strain genomes for metagenomic binning, comparative biology and taxonomic classification.</title>
        <authorList>
            <person name="Goeker M."/>
        </authorList>
    </citation>
    <scope>NUCLEOTIDE SEQUENCE</scope>
    <source>
        <strain evidence="3">DSM 25523</strain>
    </source>
</reference>
<sequence>MLESPARILMVMDSLDMGGTETHVLSLSKVLRELGGELYYLGADGPFREAFVNAGFQVHLTDSQLNLLPADHSPTIKRFGDLIRQANIDVVHVHQTPSGLLAAAAAKQQGVPVVFTLHGTYYPRAEAIKLAQMSDAAISVSKPVQRFWQKAQIVSQVIPNGIDPASFAPVSAEEAAKIKGELQLTDDATIITYVSRLAWGKATVCDMVMRAVKSIAADISHLHLLIVGAGAEFKRIQSIAQSINRSFEKPLIQLIGEQADVRPFYGLSTIIVGTGRVALEAMACGKPVLAVGNHGFFGLVTPDNYTLAWEQYFGDHDSRQKTSIKLLADGLREALAEPVLLADAGARGREWISQTFPIQRIGQELMDVYRLVMTGQQGKGGRA</sequence>
<dbReference type="InterPro" id="IPR001296">
    <property type="entry name" value="Glyco_trans_1"/>
</dbReference>
<accession>A0A938XZ93</accession>
<dbReference type="InterPro" id="IPR050194">
    <property type="entry name" value="Glycosyltransferase_grp1"/>
</dbReference>
<dbReference type="Gene3D" id="3.40.50.2000">
    <property type="entry name" value="Glycogen Phosphorylase B"/>
    <property type="match status" value="2"/>
</dbReference>
<dbReference type="GO" id="GO:0016757">
    <property type="term" value="F:glycosyltransferase activity"/>
    <property type="evidence" value="ECO:0007669"/>
    <property type="project" value="InterPro"/>
</dbReference>
<proteinExistence type="predicted"/>
<feature type="domain" description="Glycosyl transferase family 1" evidence="1">
    <location>
        <begin position="177"/>
        <end position="330"/>
    </location>
</feature>
<feature type="domain" description="Glycosyltransferase subfamily 4-like N-terminal" evidence="2">
    <location>
        <begin position="17"/>
        <end position="165"/>
    </location>
</feature>
<comment type="caution">
    <text evidence="3">The sequence shown here is derived from an EMBL/GenBank/DDBJ whole genome shotgun (WGS) entry which is preliminary data.</text>
</comment>
<dbReference type="Pfam" id="PF13439">
    <property type="entry name" value="Glyco_transf_4"/>
    <property type="match status" value="1"/>
</dbReference>
<dbReference type="SUPFAM" id="SSF53756">
    <property type="entry name" value="UDP-Glycosyltransferase/glycogen phosphorylase"/>
    <property type="match status" value="1"/>
</dbReference>
<keyword evidence="4" id="KW-1185">Reference proteome</keyword>
<dbReference type="InterPro" id="IPR028098">
    <property type="entry name" value="Glyco_trans_4-like_N"/>
</dbReference>
<name>A0A938XZ93_9BACL</name>
<dbReference type="CDD" id="cd03801">
    <property type="entry name" value="GT4_PimA-like"/>
    <property type="match status" value="1"/>
</dbReference>
<protein>
    <submittedName>
        <fullName evidence="3">Glycosyltransferase involved in cell wall biosynthesis</fullName>
    </submittedName>
</protein>
<dbReference type="PANTHER" id="PTHR45947">
    <property type="entry name" value="SULFOQUINOVOSYL TRANSFERASE SQD2"/>
    <property type="match status" value="1"/>
</dbReference>
<evidence type="ECO:0000313" key="3">
    <source>
        <dbReference type="EMBL" id="MBM7590420.1"/>
    </source>
</evidence>
<dbReference type="Pfam" id="PF00534">
    <property type="entry name" value="Glycos_transf_1"/>
    <property type="match status" value="1"/>
</dbReference>
<dbReference type="Proteomes" id="UP000717624">
    <property type="component" value="Unassembled WGS sequence"/>
</dbReference>
<dbReference type="PANTHER" id="PTHR45947:SF14">
    <property type="entry name" value="SLL1723 PROTEIN"/>
    <property type="match status" value="1"/>
</dbReference>
<evidence type="ECO:0000259" key="2">
    <source>
        <dbReference type="Pfam" id="PF13439"/>
    </source>
</evidence>
<dbReference type="AlphaFoldDB" id="A0A938XZ93"/>
<gene>
    <name evidence="3" type="ORF">JOD01_002024</name>
</gene>